<keyword evidence="2" id="KW-1185">Reference proteome</keyword>
<evidence type="ECO:0000313" key="2">
    <source>
        <dbReference type="Proteomes" id="UP000003612"/>
    </source>
</evidence>
<gene>
    <name evidence="1" type="ORF">HMPREF0604_00512</name>
</gene>
<dbReference type="EMBL" id="ACRG01000004">
    <property type="protein sequence ID" value="EFV81057.1"/>
    <property type="molecule type" value="Genomic_DNA"/>
</dbReference>
<name>A0ABN0CCI4_NEIMU</name>
<evidence type="ECO:0000313" key="1">
    <source>
        <dbReference type="EMBL" id="EFV81057.1"/>
    </source>
</evidence>
<dbReference type="Gene3D" id="1.10.3750.10">
    <property type="entry name" value="YhaI-like"/>
    <property type="match status" value="1"/>
</dbReference>
<dbReference type="InterPro" id="IPR035945">
    <property type="entry name" value="YhaI-like_sf"/>
</dbReference>
<dbReference type="RefSeq" id="WP_003746472.1">
    <property type="nucleotide sequence ID" value="NZ_GL635793.1"/>
</dbReference>
<proteinExistence type="predicted"/>
<reference evidence="1 2" key="1">
    <citation type="submission" date="2010-12" db="EMBL/GenBank/DDBJ databases">
        <title>The Genome Sequence of Neisseria mucosa strain C102.</title>
        <authorList>
            <consortium name="The Broad Institute Genome Sequencing Platform"/>
            <person name="Earl A."/>
            <person name="Ward D."/>
            <person name="Feldgarden M."/>
            <person name="Gevers D."/>
            <person name="Sibley C.D."/>
            <person name="Field T.R."/>
            <person name="Grinwis M."/>
            <person name="Eshaghurshan C.S."/>
            <person name="Surette M."/>
            <person name="Young S.K."/>
            <person name="Zeng Q."/>
            <person name="Gargeya S."/>
            <person name="Fitzgerald M."/>
            <person name="Haas B."/>
            <person name="Abouelleil A."/>
            <person name="Alvarado L."/>
            <person name="Arachchi H.M."/>
            <person name="Berlin A."/>
            <person name="Brown A."/>
            <person name="Chapman S.B."/>
            <person name="Chen Z."/>
            <person name="Dunbar C."/>
            <person name="Freedman E."/>
            <person name="Gearin G."/>
            <person name="Gellesch M."/>
            <person name="Goldberg J."/>
            <person name="Griggs A."/>
            <person name="Gujja S."/>
            <person name="Heilman E."/>
            <person name="Heiman D."/>
            <person name="Howarth C."/>
            <person name="Larson L."/>
            <person name="Lui A."/>
            <person name="MacDonald P.J.P."/>
            <person name="Mehta T."/>
            <person name="Montmayeur A."/>
            <person name="Murphy C."/>
            <person name="Neiman D."/>
            <person name="Pearson M."/>
            <person name="Priest M."/>
            <person name="Roberts A."/>
            <person name="Saif S."/>
            <person name="Shea T."/>
            <person name="Shenoy N."/>
            <person name="Sisk P."/>
            <person name="Stolte C."/>
            <person name="Sykes S."/>
            <person name="White J."/>
            <person name="Yandava C."/>
            <person name="Nusbaum C."/>
            <person name="Birren B."/>
        </authorList>
    </citation>
    <scope>NUCLEOTIDE SEQUENCE [LARGE SCALE GENOMIC DNA]</scope>
    <source>
        <strain evidence="1 2">C102</strain>
    </source>
</reference>
<dbReference type="SUPFAM" id="SSF109915">
    <property type="entry name" value="Hypothetical protein YhaI"/>
    <property type="match status" value="1"/>
</dbReference>
<protein>
    <submittedName>
        <fullName evidence="1">Uncharacterized protein</fullName>
    </submittedName>
</protein>
<sequence length="144" mass="17122">MMVDDRQYFDVQKLLENQKEEIAKIKFHISMLNSYQNYSNNPIGSLVIEFDWSEEDLDKAHDIFEKYDKKILEGRLDGNLHSLMEKDFNEDLNLGYQEVKSVVLAFFRESRWVTVCVEFVKSYGYEPVEFSEIISYIKKLNQQA</sequence>
<dbReference type="Proteomes" id="UP000003612">
    <property type="component" value="Unassembled WGS sequence"/>
</dbReference>
<accession>A0ABN0CCI4</accession>
<comment type="caution">
    <text evidence="1">The sequence shown here is derived from an EMBL/GenBank/DDBJ whole genome shotgun (WGS) entry which is preliminary data.</text>
</comment>
<organism evidence="1 2">
    <name type="scientific">Neisseria mucosa C102</name>
    <dbReference type="NCBI Taxonomy" id="435832"/>
    <lineage>
        <taxon>Bacteria</taxon>
        <taxon>Pseudomonadati</taxon>
        <taxon>Pseudomonadota</taxon>
        <taxon>Betaproteobacteria</taxon>
        <taxon>Neisseriales</taxon>
        <taxon>Neisseriaceae</taxon>
        <taxon>Neisseria</taxon>
    </lineage>
</organism>